<feature type="transmembrane region" description="Helical" evidence="7">
    <location>
        <begin position="138"/>
        <end position="158"/>
    </location>
</feature>
<dbReference type="InterPro" id="IPR035906">
    <property type="entry name" value="MetI-like_sf"/>
</dbReference>
<evidence type="ECO:0000256" key="5">
    <source>
        <dbReference type="ARBA" id="ARBA00022989"/>
    </source>
</evidence>
<feature type="domain" description="ABC transmembrane type-1" evidence="8">
    <location>
        <begin position="92"/>
        <end position="306"/>
    </location>
</feature>
<dbReference type="EMBL" id="DVLP01000451">
    <property type="protein sequence ID" value="HIT77024.1"/>
    <property type="molecule type" value="Genomic_DNA"/>
</dbReference>
<comment type="similarity">
    <text evidence="7">Belongs to the binding-protein-dependent transport system permease family.</text>
</comment>
<comment type="caution">
    <text evidence="9">The sequence shown here is derived from an EMBL/GenBank/DDBJ whole genome shotgun (WGS) entry which is preliminary data.</text>
</comment>
<evidence type="ECO:0000313" key="10">
    <source>
        <dbReference type="Proteomes" id="UP000886842"/>
    </source>
</evidence>
<accession>A0A9D1H0R6</accession>
<evidence type="ECO:0000256" key="6">
    <source>
        <dbReference type="ARBA" id="ARBA00023136"/>
    </source>
</evidence>
<keyword evidence="2 7" id="KW-0813">Transport</keyword>
<sequence>MSAPSATESRPSAQPRTRTRVSQRLWRSRTLYLMLLVPVVWLAIYKYAPMGGILLAFKDYRFSDGILASPWADPWYRYFEQFFTSHYFGQLLGNTLLISAYKILWGTVPSLVLALLLNECRVRWLVRWTQTLSYMPHFLSWVIVFGITLAFLSYTGVVNTALRQWTGESFSFLTSTSWFRSILVGSFAWQGLGWGSIIYLAAMAGVDPQRYEAAKIDGANRLRQMWHVTLPSIRPVIILLLILNLGNIMEAGFEQVYIFYNPQVYPVADIIDTWVYRTGLEDLNFPLASAVGLFKSVVGFILIIVANQLAKRWDGAIW</sequence>
<dbReference type="InterPro" id="IPR050809">
    <property type="entry name" value="UgpAE/MalFG_permease"/>
</dbReference>
<keyword evidence="4 7" id="KW-0812">Transmembrane</keyword>
<reference evidence="9" key="1">
    <citation type="submission" date="2020-10" db="EMBL/GenBank/DDBJ databases">
        <authorList>
            <person name="Gilroy R."/>
        </authorList>
    </citation>
    <scope>NUCLEOTIDE SEQUENCE</scope>
    <source>
        <strain evidence="9">ChiGjej1B1-24693</strain>
    </source>
</reference>
<dbReference type="Proteomes" id="UP000886842">
    <property type="component" value="Unassembled WGS sequence"/>
</dbReference>
<dbReference type="PANTHER" id="PTHR43227:SF11">
    <property type="entry name" value="BLL4140 PROTEIN"/>
    <property type="match status" value="1"/>
</dbReference>
<feature type="transmembrane region" description="Helical" evidence="7">
    <location>
        <begin position="285"/>
        <end position="306"/>
    </location>
</feature>
<keyword evidence="3" id="KW-1003">Cell membrane</keyword>
<evidence type="ECO:0000256" key="3">
    <source>
        <dbReference type="ARBA" id="ARBA00022475"/>
    </source>
</evidence>
<feature type="transmembrane region" description="Helical" evidence="7">
    <location>
        <begin position="96"/>
        <end position="117"/>
    </location>
</feature>
<dbReference type="SUPFAM" id="SSF161098">
    <property type="entry name" value="MetI-like"/>
    <property type="match status" value="1"/>
</dbReference>
<protein>
    <submittedName>
        <fullName evidence="9">Sugar ABC transporter permease</fullName>
    </submittedName>
</protein>
<reference evidence="9" key="2">
    <citation type="journal article" date="2021" name="PeerJ">
        <title>Extensive microbial diversity within the chicken gut microbiome revealed by metagenomics and culture.</title>
        <authorList>
            <person name="Gilroy R."/>
            <person name="Ravi A."/>
            <person name="Getino M."/>
            <person name="Pursley I."/>
            <person name="Horton D.L."/>
            <person name="Alikhan N.F."/>
            <person name="Baker D."/>
            <person name="Gharbi K."/>
            <person name="Hall N."/>
            <person name="Watson M."/>
            <person name="Adriaenssens E.M."/>
            <person name="Foster-Nyarko E."/>
            <person name="Jarju S."/>
            <person name="Secka A."/>
            <person name="Antonio M."/>
            <person name="Oren A."/>
            <person name="Chaudhuri R.R."/>
            <person name="La Ragione R."/>
            <person name="Hildebrand F."/>
            <person name="Pallen M.J."/>
        </authorList>
    </citation>
    <scope>NUCLEOTIDE SEQUENCE</scope>
    <source>
        <strain evidence="9">ChiGjej1B1-24693</strain>
    </source>
</reference>
<name>A0A9D1H0R6_9ACTN</name>
<evidence type="ECO:0000256" key="1">
    <source>
        <dbReference type="ARBA" id="ARBA00004651"/>
    </source>
</evidence>
<gene>
    <name evidence="9" type="ORF">IAA98_15710</name>
</gene>
<dbReference type="InterPro" id="IPR000515">
    <property type="entry name" value="MetI-like"/>
</dbReference>
<keyword evidence="5 7" id="KW-1133">Transmembrane helix</keyword>
<feature type="transmembrane region" description="Helical" evidence="7">
    <location>
        <begin position="225"/>
        <end position="243"/>
    </location>
</feature>
<dbReference type="AlphaFoldDB" id="A0A9D1H0R6"/>
<dbReference type="PROSITE" id="PS50928">
    <property type="entry name" value="ABC_TM1"/>
    <property type="match status" value="1"/>
</dbReference>
<feature type="transmembrane region" description="Helical" evidence="7">
    <location>
        <begin position="178"/>
        <end position="204"/>
    </location>
</feature>
<feature type="transmembrane region" description="Helical" evidence="7">
    <location>
        <begin position="30"/>
        <end position="48"/>
    </location>
</feature>
<comment type="subcellular location">
    <subcellularLocation>
        <location evidence="1 7">Cell membrane</location>
        <topology evidence="1 7">Multi-pass membrane protein</topology>
    </subcellularLocation>
</comment>
<keyword evidence="6 7" id="KW-0472">Membrane</keyword>
<evidence type="ECO:0000313" key="9">
    <source>
        <dbReference type="EMBL" id="HIT77024.1"/>
    </source>
</evidence>
<dbReference type="Gene3D" id="1.10.3720.10">
    <property type="entry name" value="MetI-like"/>
    <property type="match status" value="1"/>
</dbReference>
<dbReference type="Pfam" id="PF00528">
    <property type="entry name" value="BPD_transp_1"/>
    <property type="match status" value="1"/>
</dbReference>
<evidence type="ECO:0000256" key="2">
    <source>
        <dbReference type="ARBA" id="ARBA00022448"/>
    </source>
</evidence>
<evidence type="ECO:0000256" key="7">
    <source>
        <dbReference type="RuleBase" id="RU363032"/>
    </source>
</evidence>
<evidence type="ECO:0000256" key="4">
    <source>
        <dbReference type="ARBA" id="ARBA00022692"/>
    </source>
</evidence>
<dbReference type="GO" id="GO:0055085">
    <property type="term" value="P:transmembrane transport"/>
    <property type="evidence" value="ECO:0007669"/>
    <property type="project" value="InterPro"/>
</dbReference>
<evidence type="ECO:0000259" key="8">
    <source>
        <dbReference type="PROSITE" id="PS50928"/>
    </source>
</evidence>
<proteinExistence type="inferred from homology"/>
<dbReference type="CDD" id="cd06261">
    <property type="entry name" value="TM_PBP2"/>
    <property type="match status" value="1"/>
</dbReference>
<organism evidence="9 10">
    <name type="scientific">Candidatus Avipropionibacterium avicola</name>
    <dbReference type="NCBI Taxonomy" id="2840701"/>
    <lineage>
        <taxon>Bacteria</taxon>
        <taxon>Bacillati</taxon>
        <taxon>Actinomycetota</taxon>
        <taxon>Actinomycetes</taxon>
        <taxon>Propionibacteriales</taxon>
        <taxon>Propionibacteriaceae</taxon>
        <taxon>Propionibacteriaceae incertae sedis</taxon>
        <taxon>Candidatus Avipropionibacterium</taxon>
    </lineage>
</organism>
<dbReference type="PANTHER" id="PTHR43227">
    <property type="entry name" value="BLL4140 PROTEIN"/>
    <property type="match status" value="1"/>
</dbReference>
<dbReference type="GO" id="GO:0005886">
    <property type="term" value="C:plasma membrane"/>
    <property type="evidence" value="ECO:0007669"/>
    <property type="project" value="UniProtKB-SubCell"/>
</dbReference>